<protein>
    <submittedName>
        <fullName evidence="2">Toxin-antitoxin system toxin component, PIN family</fullName>
    </submittedName>
</protein>
<sequence length="137" mass="15938">MKSENVKVIFDTNVWISFLIGRRLTSIKTRISGGDITIVIDQQLIDEIRQVTSREKIRRYFPEASVNELIDLLETIALRIENHPKHFLCRDPKDNFLLDLIDFSKADYLVTGDQDLLELNPFLTAKILTPSEFEKLF</sequence>
<keyword evidence="3" id="KW-1185">Reference proteome</keyword>
<dbReference type="Proteomes" id="UP000664317">
    <property type="component" value="Unassembled WGS sequence"/>
</dbReference>
<dbReference type="InterPro" id="IPR002850">
    <property type="entry name" value="PIN_toxin-like"/>
</dbReference>
<feature type="domain" description="PIN" evidence="1">
    <location>
        <begin position="6"/>
        <end position="118"/>
    </location>
</feature>
<evidence type="ECO:0000313" key="3">
    <source>
        <dbReference type="Proteomes" id="UP000664317"/>
    </source>
</evidence>
<comment type="caution">
    <text evidence="2">The sequence shown here is derived from an EMBL/GenBank/DDBJ whole genome shotgun (WGS) entry which is preliminary data.</text>
</comment>
<dbReference type="PANTHER" id="PTHR34610:SF3">
    <property type="entry name" value="SSL7007 PROTEIN"/>
    <property type="match status" value="1"/>
</dbReference>
<organism evidence="2 3">
    <name type="scientific">Algoriphagus oliviformis</name>
    <dbReference type="NCBI Taxonomy" id="2811231"/>
    <lineage>
        <taxon>Bacteria</taxon>
        <taxon>Pseudomonadati</taxon>
        <taxon>Bacteroidota</taxon>
        <taxon>Cytophagia</taxon>
        <taxon>Cytophagales</taxon>
        <taxon>Cyclobacteriaceae</taxon>
        <taxon>Algoriphagus</taxon>
    </lineage>
</organism>
<evidence type="ECO:0000313" key="2">
    <source>
        <dbReference type="EMBL" id="MBN7811224.1"/>
    </source>
</evidence>
<dbReference type="NCBIfam" id="TIGR00305">
    <property type="entry name" value="putative toxin-antitoxin system toxin component, PIN family"/>
    <property type="match status" value="1"/>
</dbReference>
<gene>
    <name evidence="2" type="ORF">J0A68_09665</name>
</gene>
<dbReference type="EMBL" id="JAFKCT010000003">
    <property type="protein sequence ID" value="MBN7811224.1"/>
    <property type="molecule type" value="Genomic_DNA"/>
</dbReference>
<reference evidence="2 3" key="1">
    <citation type="submission" date="2021-03" db="EMBL/GenBank/DDBJ databases">
        <title>novel species isolated from a fishpond in China.</title>
        <authorList>
            <person name="Lu H."/>
            <person name="Cai Z."/>
        </authorList>
    </citation>
    <scope>NUCLEOTIDE SEQUENCE [LARGE SCALE GENOMIC DNA]</scope>
    <source>
        <strain evidence="2 3">H41</strain>
    </source>
</reference>
<dbReference type="SUPFAM" id="SSF88723">
    <property type="entry name" value="PIN domain-like"/>
    <property type="match status" value="1"/>
</dbReference>
<dbReference type="SMART" id="SM00670">
    <property type="entry name" value="PINc"/>
    <property type="match status" value="1"/>
</dbReference>
<dbReference type="RefSeq" id="WP_206578006.1">
    <property type="nucleotide sequence ID" value="NZ_JAFKCT010000003.1"/>
</dbReference>
<accession>A0ABS3C6J6</accession>
<dbReference type="InterPro" id="IPR029060">
    <property type="entry name" value="PIN-like_dom_sf"/>
</dbReference>
<dbReference type="Pfam" id="PF13470">
    <property type="entry name" value="PIN_3"/>
    <property type="match status" value="1"/>
</dbReference>
<dbReference type="PANTHER" id="PTHR34610">
    <property type="entry name" value="SSL7007 PROTEIN"/>
    <property type="match status" value="1"/>
</dbReference>
<dbReference type="InterPro" id="IPR002716">
    <property type="entry name" value="PIN_dom"/>
</dbReference>
<evidence type="ECO:0000259" key="1">
    <source>
        <dbReference type="SMART" id="SM00670"/>
    </source>
</evidence>
<proteinExistence type="predicted"/>
<name>A0ABS3C6J6_9BACT</name>